<reference evidence="1 2" key="1">
    <citation type="submission" date="2021-04" db="EMBL/GenBank/DDBJ databases">
        <title>The genome sequence of type strain Ideonella paludis KCTC 32238.</title>
        <authorList>
            <person name="Liu Y."/>
        </authorList>
    </citation>
    <scope>NUCLEOTIDE SEQUENCE [LARGE SCALE GENOMIC DNA]</scope>
    <source>
        <strain evidence="1 2">KCTC 32238</strain>
    </source>
</reference>
<dbReference type="RefSeq" id="WP_210810020.1">
    <property type="nucleotide sequence ID" value="NZ_JAGQDG010000005.1"/>
</dbReference>
<name>A0ABS5DZV0_9BURK</name>
<evidence type="ECO:0000313" key="2">
    <source>
        <dbReference type="Proteomes" id="UP000672097"/>
    </source>
</evidence>
<keyword evidence="2" id="KW-1185">Reference proteome</keyword>
<comment type="caution">
    <text evidence="1">The sequence shown here is derived from an EMBL/GenBank/DDBJ whole genome shotgun (WGS) entry which is preliminary data.</text>
</comment>
<gene>
    <name evidence="1" type="ORF">KAK11_15100</name>
</gene>
<evidence type="ECO:0008006" key="3">
    <source>
        <dbReference type="Google" id="ProtNLM"/>
    </source>
</evidence>
<dbReference type="EMBL" id="JAGQDG010000005">
    <property type="protein sequence ID" value="MBQ0936658.1"/>
    <property type="molecule type" value="Genomic_DNA"/>
</dbReference>
<accession>A0ABS5DZV0</accession>
<proteinExistence type="predicted"/>
<evidence type="ECO:0000313" key="1">
    <source>
        <dbReference type="EMBL" id="MBQ0936658.1"/>
    </source>
</evidence>
<organism evidence="1 2">
    <name type="scientific">Ideonella paludis</name>
    <dbReference type="NCBI Taxonomy" id="1233411"/>
    <lineage>
        <taxon>Bacteria</taxon>
        <taxon>Pseudomonadati</taxon>
        <taxon>Pseudomonadota</taxon>
        <taxon>Betaproteobacteria</taxon>
        <taxon>Burkholderiales</taxon>
        <taxon>Sphaerotilaceae</taxon>
        <taxon>Ideonella</taxon>
    </lineage>
</organism>
<protein>
    <recommendedName>
        <fullName evidence="3">Twin-arginine translocation pathway signal protein</fullName>
    </recommendedName>
</protein>
<dbReference type="Proteomes" id="UP000672097">
    <property type="component" value="Unassembled WGS sequence"/>
</dbReference>
<sequence>MQRRTLLKLGVGAGVAVALAGWGAAVWRPGWVDGRLSADAKPMWSAVARAVLEGVLPSDPGVQRLALEHHLARLEGAIAGLAPATRTELSELMALLGTAPGRLALTGLSEPWAQATVPDIQAALQAMRVSDSDTRQQVYHALRDLTNAAWFADAGAWVALGYPGPVAI</sequence>